<evidence type="ECO:0000259" key="5">
    <source>
        <dbReference type="PROSITE" id="PS01124"/>
    </source>
</evidence>
<dbReference type="InterPro" id="IPR011006">
    <property type="entry name" value="CheY-like_superfamily"/>
</dbReference>
<dbReference type="Proteomes" id="UP000019102">
    <property type="component" value="Unassembled WGS sequence"/>
</dbReference>
<dbReference type="GO" id="GO:0043565">
    <property type="term" value="F:sequence-specific DNA binding"/>
    <property type="evidence" value="ECO:0007669"/>
    <property type="project" value="InterPro"/>
</dbReference>
<keyword evidence="8" id="KW-1185">Reference proteome</keyword>
<dbReference type="AlphaFoldDB" id="W4VK19"/>
<feature type="domain" description="Response regulatory" evidence="6">
    <location>
        <begin position="3"/>
        <end position="120"/>
    </location>
</feature>
<dbReference type="SUPFAM" id="SSF46689">
    <property type="entry name" value="Homeodomain-like"/>
    <property type="match status" value="2"/>
</dbReference>
<dbReference type="STRING" id="1298598.JCM21714_2152"/>
<evidence type="ECO:0000313" key="8">
    <source>
        <dbReference type="Proteomes" id="UP000019102"/>
    </source>
</evidence>
<keyword evidence="2" id="KW-0238">DNA-binding</keyword>
<dbReference type="PANTHER" id="PTHR43280">
    <property type="entry name" value="ARAC-FAMILY TRANSCRIPTIONAL REGULATOR"/>
    <property type="match status" value="1"/>
</dbReference>
<dbReference type="Pfam" id="PF12833">
    <property type="entry name" value="HTH_18"/>
    <property type="match status" value="1"/>
</dbReference>
<proteinExistence type="predicted"/>
<dbReference type="Pfam" id="PF00072">
    <property type="entry name" value="Response_reg"/>
    <property type="match status" value="1"/>
</dbReference>
<evidence type="ECO:0000313" key="7">
    <source>
        <dbReference type="EMBL" id="GAE93114.1"/>
    </source>
</evidence>
<organism evidence="7 8">
    <name type="scientific">Gracilibacillus boraciitolerans JCM 21714</name>
    <dbReference type="NCBI Taxonomy" id="1298598"/>
    <lineage>
        <taxon>Bacteria</taxon>
        <taxon>Bacillati</taxon>
        <taxon>Bacillota</taxon>
        <taxon>Bacilli</taxon>
        <taxon>Bacillales</taxon>
        <taxon>Bacillaceae</taxon>
        <taxon>Gracilibacillus</taxon>
    </lineage>
</organism>
<reference evidence="7 8" key="1">
    <citation type="journal article" date="2014" name="Genome Announc.">
        <title>Draft Genome Sequence of the Boron-Tolerant and Moderately Halotolerant Bacterium Gracilibacillus boraciitolerans JCM 21714T.</title>
        <authorList>
            <person name="Ahmed I."/>
            <person name="Oshima K."/>
            <person name="Suda W."/>
            <person name="Kitamura K."/>
            <person name="Iida T."/>
            <person name="Ohmori Y."/>
            <person name="Fujiwara T."/>
            <person name="Hattori M."/>
            <person name="Ohkuma M."/>
        </authorList>
    </citation>
    <scope>NUCLEOTIDE SEQUENCE [LARGE SCALE GENOMIC DNA]</scope>
    <source>
        <strain evidence="7 8">JCM 21714</strain>
    </source>
</reference>
<dbReference type="eggNOG" id="COG4753">
    <property type="taxonomic scope" value="Bacteria"/>
</dbReference>
<keyword evidence="1" id="KW-0805">Transcription regulation</keyword>
<dbReference type="PROSITE" id="PS01124">
    <property type="entry name" value="HTH_ARAC_FAMILY_2"/>
    <property type="match status" value="1"/>
</dbReference>
<sequence>MYRLLIVDDDYFFIKGLQSDINQEQFNISEIVSAINIRQAKKIIKNQKIDFILCDIEMPQGTGIELLEWMTNENHNIPLIFLTSHAQFSYAKQAIQLGSVDYLLKPASEEDLEKVIKKAIDQINQSDQLKNLNYYKKLWNLHHPLIIERFWLDIINKSIPNQMNIIEKVALKRNIPFSNKLIFLPILIRIQRWHMDTYNSSSDQKTIEYGVRKLAEEVFFDGDNKGNYIQLKDELSLIIVTMDARESYYRPILEEKGKKFINLCNMWFRCDLTCYFGEQIAFVDMYDQVENLKVLEINNVTYDNTLLFLKDAMKTNRDIQLPDMKTWVNMLKNSAFTQVSLEIETYLKEAKDVNVYFLRNFQQNLLQMIYLVLNYKGIQAYQLFGAKESIELSNKAVHSIKDMIIWIRHVINKAAYQTSRVKETNTIVETVLCYIDQNIDKPDLSRSEIAEQVFLNEDYLSRLFKKELGIPLSNYIMDQRIKLARELLLKTDISISNIAFSVGYSNFSHFSKVFKDKTSYNPSEFRKKMLC</sequence>
<evidence type="ECO:0000256" key="1">
    <source>
        <dbReference type="ARBA" id="ARBA00023015"/>
    </source>
</evidence>
<dbReference type="PROSITE" id="PS00041">
    <property type="entry name" value="HTH_ARAC_FAMILY_1"/>
    <property type="match status" value="1"/>
</dbReference>
<dbReference type="GO" id="GO:0003700">
    <property type="term" value="F:DNA-binding transcription factor activity"/>
    <property type="evidence" value="ECO:0007669"/>
    <property type="project" value="InterPro"/>
</dbReference>
<keyword evidence="4" id="KW-0597">Phosphoprotein</keyword>
<dbReference type="PANTHER" id="PTHR43280:SF2">
    <property type="entry name" value="HTH-TYPE TRANSCRIPTIONAL REGULATOR EXSA"/>
    <property type="match status" value="1"/>
</dbReference>
<evidence type="ECO:0000256" key="3">
    <source>
        <dbReference type="ARBA" id="ARBA00023163"/>
    </source>
</evidence>
<name>W4VK19_9BACI</name>
<dbReference type="OrthoDB" id="1974963at2"/>
<dbReference type="SUPFAM" id="SSF52172">
    <property type="entry name" value="CheY-like"/>
    <property type="match status" value="1"/>
</dbReference>
<dbReference type="InterPro" id="IPR018060">
    <property type="entry name" value="HTH_AraC"/>
</dbReference>
<evidence type="ECO:0000259" key="6">
    <source>
        <dbReference type="PROSITE" id="PS50110"/>
    </source>
</evidence>
<evidence type="ECO:0000256" key="2">
    <source>
        <dbReference type="ARBA" id="ARBA00023125"/>
    </source>
</evidence>
<dbReference type="eggNOG" id="COG2207">
    <property type="taxonomic scope" value="Bacteria"/>
</dbReference>
<comment type="caution">
    <text evidence="7">The sequence shown here is derived from an EMBL/GenBank/DDBJ whole genome shotgun (WGS) entry which is preliminary data.</text>
</comment>
<gene>
    <name evidence="7" type="ORF">JCM21714_2152</name>
</gene>
<dbReference type="PRINTS" id="PR00032">
    <property type="entry name" value="HTHARAC"/>
</dbReference>
<dbReference type="InterPro" id="IPR001789">
    <property type="entry name" value="Sig_transdc_resp-reg_receiver"/>
</dbReference>
<dbReference type="EMBL" id="BAVS01000009">
    <property type="protein sequence ID" value="GAE93114.1"/>
    <property type="molecule type" value="Genomic_DNA"/>
</dbReference>
<dbReference type="InterPro" id="IPR020449">
    <property type="entry name" value="Tscrpt_reg_AraC-type_HTH"/>
</dbReference>
<dbReference type="PROSITE" id="PS50110">
    <property type="entry name" value="RESPONSE_REGULATORY"/>
    <property type="match status" value="1"/>
</dbReference>
<dbReference type="SMART" id="SM00448">
    <property type="entry name" value="REC"/>
    <property type="match status" value="1"/>
</dbReference>
<dbReference type="SMART" id="SM00342">
    <property type="entry name" value="HTH_ARAC"/>
    <property type="match status" value="1"/>
</dbReference>
<dbReference type="GO" id="GO:0000160">
    <property type="term" value="P:phosphorelay signal transduction system"/>
    <property type="evidence" value="ECO:0007669"/>
    <property type="project" value="InterPro"/>
</dbReference>
<dbReference type="Gene3D" id="3.40.50.2300">
    <property type="match status" value="1"/>
</dbReference>
<keyword evidence="3" id="KW-0804">Transcription</keyword>
<accession>W4VK19</accession>
<dbReference type="InterPro" id="IPR009057">
    <property type="entry name" value="Homeodomain-like_sf"/>
</dbReference>
<feature type="domain" description="HTH araC/xylS-type" evidence="5">
    <location>
        <begin position="429"/>
        <end position="528"/>
    </location>
</feature>
<feature type="modified residue" description="4-aspartylphosphate" evidence="4">
    <location>
        <position position="55"/>
    </location>
</feature>
<protein>
    <submittedName>
        <fullName evidence="7">Transcriptional regulator</fullName>
    </submittedName>
</protein>
<dbReference type="RefSeq" id="WP_035723214.1">
    <property type="nucleotide sequence ID" value="NZ_BAVS01000009.1"/>
</dbReference>
<dbReference type="CDD" id="cd17536">
    <property type="entry name" value="REC_YesN-like"/>
    <property type="match status" value="1"/>
</dbReference>
<evidence type="ECO:0000256" key="4">
    <source>
        <dbReference type="PROSITE-ProRule" id="PRU00169"/>
    </source>
</evidence>
<dbReference type="Gene3D" id="1.10.10.60">
    <property type="entry name" value="Homeodomain-like"/>
    <property type="match status" value="2"/>
</dbReference>
<dbReference type="InterPro" id="IPR018062">
    <property type="entry name" value="HTH_AraC-typ_CS"/>
</dbReference>